<evidence type="ECO:0000256" key="4">
    <source>
        <dbReference type="ARBA" id="ARBA00022574"/>
    </source>
</evidence>
<keyword evidence="3" id="KW-0698">rRNA processing</keyword>
<sequence length="805" mass="89513">MDLVPCLQAGSRFGKLCFSHDSRYLFCCCGSVVKVFNTTNGECVHDLTAHSKAVTGVFLNPSNVLQIVTCGQDGCLIFWDYLDGVKLKEHDLHMPLYGIVSVNADTKSMMIIAETSAHKKTYCLMQWKRSKTNPNEFSKPKMLIENCAGDYGLISFGCSREFVASASGHMLTIYSMKKESKRITPNGTLSPDPAGPQTPIRVFLTFQLQLVEALEKEKSPIKTPYYFFSGIVGSNLLSGGHECVLVKWQMSNTNLKDFKPRMGAPLTKILCSPDGTFYATEHSDNAVQLSNISMKVLQVYRGLTRGNMGLSSDKNPIPCGLKFDHRSQALVTNGLPGHLQFYSLALNRQLFNLDIVGQNYISPENIERPKVVTEVIAAAVSGSGEWLATFESWDDGLFTPELRLKFWSWSTEAQTYSLNTTVEGPHDGKVKRMIFRPQSELNLSLVTIGSDCCFKLWTLVDDTDIYRSNVRWDCESVGFYRGMEVSCADFSQDATALAVGFEHLVTLWDPDNNIVQATVSNSLPEREPISHILFGNKQCSHLLVVATTKTLLVWDLLTLTVQWKLPSANITSLFRDPASDLMAFVSAGASLNVFSPRNSTMIYQHENVSRSCVLDALFIPDGRHRGIAGVGWPGTSQIYIFNADEELLTLDYPKQQKSSETQVKISQNLPQSAVSAFLAEKMVRETGDSRDKIPLSSRNQVDDSFISVLLHSNEPVSLHCDQYLKNLLVKSSAMSSSTIDTGDDDIDEDDRDDSSESEMETDEKGSALPALDTTDGDQIQEEEDMNKLLSPSLDWIQWCAKLKLK</sequence>
<evidence type="ECO:0000313" key="12">
    <source>
        <dbReference type="RefSeq" id="XP_005091786.2"/>
    </source>
</evidence>
<evidence type="ECO:0000256" key="5">
    <source>
        <dbReference type="ARBA" id="ARBA00022737"/>
    </source>
</evidence>
<gene>
    <name evidence="12" type="primary">LOC101847636</name>
</gene>
<keyword evidence="5" id="KW-0677">Repeat</keyword>
<dbReference type="Proteomes" id="UP000694888">
    <property type="component" value="Unplaced"/>
</dbReference>
<dbReference type="PANTHER" id="PTHR44215">
    <property type="entry name" value="WD REPEAT-CONTAINING PROTEIN 75"/>
    <property type="match status" value="1"/>
</dbReference>
<dbReference type="InterPro" id="IPR015943">
    <property type="entry name" value="WD40/YVTN_repeat-like_dom_sf"/>
</dbReference>
<reference evidence="12" key="1">
    <citation type="submission" date="2025-08" db="UniProtKB">
        <authorList>
            <consortium name="RefSeq"/>
        </authorList>
    </citation>
    <scope>IDENTIFICATION</scope>
</reference>
<keyword evidence="6" id="KW-0804">Transcription</keyword>
<dbReference type="InterPro" id="IPR036322">
    <property type="entry name" value="WD40_repeat_dom_sf"/>
</dbReference>
<feature type="region of interest" description="Disordered" evidence="9">
    <location>
        <begin position="736"/>
        <end position="786"/>
    </location>
</feature>
<organism evidence="11 12">
    <name type="scientific">Aplysia californica</name>
    <name type="common">California sea hare</name>
    <dbReference type="NCBI Taxonomy" id="6500"/>
    <lineage>
        <taxon>Eukaryota</taxon>
        <taxon>Metazoa</taxon>
        <taxon>Spiralia</taxon>
        <taxon>Lophotrochozoa</taxon>
        <taxon>Mollusca</taxon>
        <taxon>Gastropoda</taxon>
        <taxon>Heterobranchia</taxon>
        <taxon>Euthyneura</taxon>
        <taxon>Tectipleura</taxon>
        <taxon>Aplysiida</taxon>
        <taxon>Aplysioidea</taxon>
        <taxon>Aplysiidae</taxon>
        <taxon>Aplysia</taxon>
    </lineage>
</organism>
<keyword evidence="11" id="KW-1185">Reference proteome</keyword>
<feature type="compositionally biased region" description="Acidic residues" evidence="9">
    <location>
        <begin position="741"/>
        <end position="761"/>
    </location>
</feature>
<dbReference type="InterPro" id="IPR053826">
    <property type="entry name" value="WDR75"/>
</dbReference>
<keyword evidence="7" id="KW-0539">Nucleus</keyword>
<accession>A0ABM0JEC9</accession>
<dbReference type="GeneID" id="101847636"/>
<evidence type="ECO:0000259" key="10">
    <source>
        <dbReference type="Pfam" id="PF23769"/>
    </source>
</evidence>
<dbReference type="PANTHER" id="PTHR44215:SF1">
    <property type="entry name" value="WD REPEAT-CONTAINING PROTEIN 75"/>
    <property type="match status" value="1"/>
</dbReference>
<evidence type="ECO:0000313" key="11">
    <source>
        <dbReference type="Proteomes" id="UP000694888"/>
    </source>
</evidence>
<dbReference type="SUPFAM" id="SSF50978">
    <property type="entry name" value="WD40 repeat-like"/>
    <property type="match status" value="2"/>
</dbReference>
<proteinExistence type="predicted"/>
<evidence type="ECO:0000256" key="8">
    <source>
        <dbReference type="PROSITE-ProRule" id="PRU00221"/>
    </source>
</evidence>
<evidence type="ECO:0000256" key="3">
    <source>
        <dbReference type="ARBA" id="ARBA00022552"/>
    </source>
</evidence>
<evidence type="ECO:0000256" key="9">
    <source>
        <dbReference type="SAM" id="MobiDB-lite"/>
    </source>
</evidence>
<feature type="domain" description="WD repeat-containing protein 75 second beta-propeller" evidence="10">
    <location>
        <begin position="323"/>
        <end position="641"/>
    </location>
</feature>
<keyword evidence="4 8" id="KW-0853">WD repeat</keyword>
<evidence type="ECO:0000256" key="2">
    <source>
        <dbReference type="ARBA" id="ARBA00022517"/>
    </source>
</evidence>
<dbReference type="PROSITE" id="PS50082">
    <property type="entry name" value="WD_REPEATS_2"/>
    <property type="match status" value="1"/>
</dbReference>
<dbReference type="RefSeq" id="XP_005091786.2">
    <property type="nucleotide sequence ID" value="XM_005091729.3"/>
</dbReference>
<evidence type="ECO:0000256" key="1">
    <source>
        <dbReference type="ARBA" id="ARBA00004604"/>
    </source>
</evidence>
<evidence type="ECO:0000256" key="6">
    <source>
        <dbReference type="ARBA" id="ARBA00023163"/>
    </source>
</evidence>
<dbReference type="InterPro" id="IPR001680">
    <property type="entry name" value="WD40_rpt"/>
</dbReference>
<evidence type="ECO:0000256" key="7">
    <source>
        <dbReference type="ARBA" id="ARBA00023242"/>
    </source>
</evidence>
<feature type="compositionally biased region" description="Acidic residues" evidence="9">
    <location>
        <begin position="774"/>
        <end position="784"/>
    </location>
</feature>
<dbReference type="SMART" id="SM00320">
    <property type="entry name" value="WD40"/>
    <property type="match status" value="5"/>
</dbReference>
<feature type="repeat" description="WD" evidence="8">
    <location>
        <begin position="47"/>
        <end position="89"/>
    </location>
</feature>
<dbReference type="Pfam" id="PF23769">
    <property type="entry name" value="Beta-prop_WDR75_2nd"/>
    <property type="match status" value="1"/>
</dbReference>
<keyword evidence="2" id="KW-0690">Ribosome biogenesis</keyword>
<comment type="subcellular location">
    <subcellularLocation>
        <location evidence="1">Nucleus</location>
        <location evidence="1">Nucleolus</location>
    </subcellularLocation>
</comment>
<dbReference type="Pfam" id="PF23869">
    <property type="entry name" value="Beta-prop_WDR75_1st"/>
    <property type="match status" value="2"/>
</dbReference>
<protein>
    <submittedName>
        <fullName evidence="12">WD repeat-containing protein 75</fullName>
    </submittedName>
</protein>
<dbReference type="Gene3D" id="2.130.10.10">
    <property type="entry name" value="YVTN repeat-like/Quinoprotein amine dehydrogenase"/>
    <property type="match status" value="2"/>
</dbReference>
<name>A0ABM0JEC9_APLCA</name>
<dbReference type="InterPro" id="IPR057644">
    <property type="entry name" value="Beta-prop_WDR75_2nd"/>
</dbReference>